<evidence type="ECO:0000313" key="2">
    <source>
        <dbReference type="Proteomes" id="UP001311232"/>
    </source>
</evidence>
<comment type="caution">
    <text evidence="1">The sequence shown here is derived from an EMBL/GenBank/DDBJ whole genome shotgun (WGS) entry which is preliminary data.</text>
</comment>
<keyword evidence="2" id="KW-1185">Reference proteome</keyword>
<dbReference type="Proteomes" id="UP001311232">
    <property type="component" value="Unassembled WGS sequence"/>
</dbReference>
<gene>
    <name evidence="1" type="ORF">CRENBAI_009529</name>
</gene>
<evidence type="ECO:0000313" key="1">
    <source>
        <dbReference type="EMBL" id="KAK5611827.1"/>
    </source>
</evidence>
<accession>A0AAV9RSG6</accession>
<reference evidence="1 2" key="1">
    <citation type="submission" date="2021-06" db="EMBL/GenBank/DDBJ databases">
        <authorList>
            <person name="Palmer J.M."/>
        </authorList>
    </citation>
    <scope>NUCLEOTIDE SEQUENCE [LARGE SCALE GENOMIC DNA]</scope>
    <source>
        <strain evidence="1 2">MEX-2019</strain>
        <tissue evidence="1">Muscle</tissue>
    </source>
</reference>
<dbReference type="EMBL" id="JAHHUM010001460">
    <property type="protein sequence ID" value="KAK5611827.1"/>
    <property type="molecule type" value="Genomic_DNA"/>
</dbReference>
<proteinExistence type="predicted"/>
<dbReference type="AlphaFoldDB" id="A0AAV9RSG6"/>
<protein>
    <submittedName>
        <fullName evidence="1">Uncharacterized protein</fullName>
    </submittedName>
</protein>
<name>A0AAV9RSG6_9TELE</name>
<organism evidence="1 2">
    <name type="scientific">Crenichthys baileyi</name>
    <name type="common">White River springfish</name>
    <dbReference type="NCBI Taxonomy" id="28760"/>
    <lineage>
        <taxon>Eukaryota</taxon>
        <taxon>Metazoa</taxon>
        <taxon>Chordata</taxon>
        <taxon>Craniata</taxon>
        <taxon>Vertebrata</taxon>
        <taxon>Euteleostomi</taxon>
        <taxon>Actinopterygii</taxon>
        <taxon>Neopterygii</taxon>
        <taxon>Teleostei</taxon>
        <taxon>Neoteleostei</taxon>
        <taxon>Acanthomorphata</taxon>
        <taxon>Ovalentaria</taxon>
        <taxon>Atherinomorphae</taxon>
        <taxon>Cyprinodontiformes</taxon>
        <taxon>Goodeidae</taxon>
        <taxon>Crenichthys</taxon>
    </lineage>
</organism>
<sequence>MQVSYIYSVAHLCFSKKQQKILSFPVKALKIFPQQVLLFLTTAFLRVVLFRNTSAECFHTPPPALSNRLSSATTLQEEQRAVCSVLCQGSEHSHRRPRCKED</sequence>